<name>A0A8J5Z8G7_9ROSI</name>
<proteinExistence type="inferred from homology"/>
<evidence type="ECO:0000256" key="5">
    <source>
        <dbReference type="ARBA" id="ARBA00023136"/>
    </source>
</evidence>
<keyword evidence="4 6" id="KW-1133">Transmembrane helix</keyword>
<reference evidence="7 8" key="1">
    <citation type="journal article" date="2021" name="bioRxiv">
        <title>The Gossypium anomalum genome as a resource for cotton improvement and evolutionary analysis of hybrid incompatibility.</title>
        <authorList>
            <person name="Grover C.E."/>
            <person name="Yuan D."/>
            <person name="Arick M.A."/>
            <person name="Miller E.R."/>
            <person name="Hu G."/>
            <person name="Peterson D.G."/>
            <person name="Wendel J.F."/>
            <person name="Udall J.A."/>
        </authorList>
    </citation>
    <scope>NUCLEOTIDE SEQUENCE [LARGE SCALE GENOMIC DNA]</scope>
    <source>
        <strain evidence="7">JFW-Udall</strain>
        <tissue evidence="7">Leaf</tissue>
    </source>
</reference>
<gene>
    <name evidence="7" type="ORF">CXB51_007780</name>
</gene>
<accession>A0A8J5Z8G7</accession>
<dbReference type="InterPro" id="IPR044890">
    <property type="entry name" value="TMEM14_sf"/>
</dbReference>
<evidence type="ECO:0000256" key="3">
    <source>
        <dbReference type="ARBA" id="ARBA00022692"/>
    </source>
</evidence>
<dbReference type="GO" id="GO:0016020">
    <property type="term" value="C:membrane"/>
    <property type="evidence" value="ECO:0007669"/>
    <property type="project" value="UniProtKB-SubCell"/>
</dbReference>
<feature type="transmembrane region" description="Helical" evidence="6">
    <location>
        <begin position="128"/>
        <end position="155"/>
    </location>
</feature>
<evidence type="ECO:0000256" key="6">
    <source>
        <dbReference type="SAM" id="Phobius"/>
    </source>
</evidence>
<keyword evidence="3 6" id="KW-0812">Transmembrane</keyword>
<evidence type="ECO:0000256" key="2">
    <source>
        <dbReference type="ARBA" id="ARBA00007590"/>
    </source>
</evidence>
<dbReference type="AlphaFoldDB" id="A0A8J5Z8G7"/>
<organism evidence="7 8">
    <name type="scientific">Gossypium anomalum</name>
    <dbReference type="NCBI Taxonomy" id="47600"/>
    <lineage>
        <taxon>Eukaryota</taxon>
        <taxon>Viridiplantae</taxon>
        <taxon>Streptophyta</taxon>
        <taxon>Embryophyta</taxon>
        <taxon>Tracheophyta</taxon>
        <taxon>Spermatophyta</taxon>
        <taxon>Magnoliopsida</taxon>
        <taxon>eudicotyledons</taxon>
        <taxon>Gunneridae</taxon>
        <taxon>Pentapetalae</taxon>
        <taxon>rosids</taxon>
        <taxon>malvids</taxon>
        <taxon>Malvales</taxon>
        <taxon>Malvaceae</taxon>
        <taxon>Malvoideae</taxon>
        <taxon>Gossypium</taxon>
    </lineage>
</organism>
<sequence length="216" mass="23730">MMLATPVIQMPTITAVKAVSFSNPNQHPFLRPHLGGFCLRKPKIPSTTRTTLFCCKSQLQDFAPLTSAAYGTLLSPAVSLPVLMLHSAFSLSFHINSPVINIISHFSNWFQLLNLGVKGRSLEASLELLLWHLYFTVRMQYLCALFVSIVQAYYLMQSTETKAIGDALGFGAAFLFSCVFGIRLAATRKPIPAGPLLGLSICALVVFTSAYLQDRL</sequence>
<dbReference type="Proteomes" id="UP000701853">
    <property type="component" value="Chromosome 4"/>
</dbReference>
<feature type="transmembrane region" description="Helical" evidence="6">
    <location>
        <begin position="167"/>
        <end position="186"/>
    </location>
</feature>
<evidence type="ECO:0000313" key="8">
    <source>
        <dbReference type="Proteomes" id="UP000701853"/>
    </source>
</evidence>
<evidence type="ECO:0000256" key="1">
    <source>
        <dbReference type="ARBA" id="ARBA00004370"/>
    </source>
</evidence>
<evidence type="ECO:0000256" key="4">
    <source>
        <dbReference type="ARBA" id="ARBA00022989"/>
    </source>
</evidence>
<protein>
    <submittedName>
        <fullName evidence="7">Uncharacterized protein</fullName>
    </submittedName>
</protein>
<dbReference type="OrthoDB" id="5620at2759"/>
<feature type="transmembrane region" description="Helical" evidence="6">
    <location>
        <begin position="193"/>
        <end position="212"/>
    </location>
</feature>
<comment type="subcellular location">
    <subcellularLocation>
        <location evidence="1">Membrane</location>
    </subcellularLocation>
</comment>
<evidence type="ECO:0000313" key="7">
    <source>
        <dbReference type="EMBL" id="KAG8496753.1"/>
    </source>
</evidence>
<comment type="caution">
    <text evidence="7">The sequence shown here is derived from an EMBL/GenBank/DDBJ whole genome shotgun (WGS) entry which is preliminary data.</text>
</comment>
<dbReference type="Pfam" id="PF03647">
    <property type="entry name" value="Tmemb_14"/>
    <property type="match status" value="1"/>
</dbReference>
<dbReference type="InterPro" id="IPR005349">
    <property type="entry name" value="TMEM14"/>
</dbReference>
<dbReference type="Gene3D" id="1.10.10.1740">
    <property type="entry name" value="Transmembrane protein 14-like"/>
    <property type="match status" value="1"/>
</dbReference>
<keyword evidence="5 6" id="KW-0472">Membrane</keyword>
<keyword evidence="8" id="KW-1185">Reference proteome</keyword>
<dbReference type="EMBL" id="JAHUZN010000004">
    <property type="protein sequence ID" value="KAG8496753.1"/>
    <property type="molecule type" value="Genomic_DNA"/>
</dbReference>
<comment type="similarity">
    <text evidence="2">Belongs to the TMEM14 family.</text>
</comment>